<dbReference type="PANTHER" id="PTHR30126">
    <property type="entry name" value="HTH-TYPE TRANSCRIPTIONAL REGULATOR"/>
    <property type="match status" value="1"/>
</dbReference>
<dbReference type="FunFam" id="1.10.10.10:FF:000001">
    <property type="entry name" value="LysR family transcriptional regulator"/>
    <property type="match status" value="1"/>
</dbReference>
<keyword evidence="2" id="KW-0805">Transcription regulation</keyword>
<evidence type="ECO:0000256" key="4">
    <source>
        <dbReference type="ARBA" id="ARBA00023163"/>
    </source>
</evidence>
<dbReference type="GO" id="GO:0000976">
    <property type="term" value="F:transcription cis-regulatory region binding"/>
    <property type="evidence" value="ECO:0007669"/>
    <property type="project" value="TreeGrafter"/>
</dbReference>
<reference evidence="6 7" key="1">
    <citation type="submission" date="2018-05" db="EMBL/GenBank/DDBJ databases">
        <title>The Hungate 1000. A catalogue of reference genomes from the rumen microbiome.</title>
        <authorList>
            <person name="Kelly W."/>
        </authorList>
    </citation>
    <scope>NUCLEOTIDE SEQUENCE [LARGE SCALE GENOMIC DNA]</scope>
    <source>
        <strain evidence="6 7">NLAE-zl-C242</strain>
    </source>
</reference>
<dbReference type="EMBL" id="QGDL01000009">
    <property type="protein sequence ID" value="PWJ28183.1"/>
    <property type="molecule type" value="Genomic_DNA"/>
</dbReference>
<keyword evidence="3 6" id="KW-0238">DNA-binding</keyword>
<evidence type="ECO:0000256" key="3">
    <source>
        <dbReference type="ARBA" id="ARBA00023125"/>
    </source>
</evidence>
<dbReference type="AlphaFoldDB" id="A0A2Y9BIB5"/>
<dbReference type="InterPro" id="IPR036390">
    <property type="entry name" value="WH_DNA-bd_sf"/>
</dbReference>
<comment type="caution">
    <text evidence="6">The sequence shown here is derived from an EMBL/GenBank/DDBJ whole genome shotgun (WGS) entry which is preliminary data.</text>
</comment>
<evidence type="ECO:0000256" key="2">
    <source>
        <dbReference type="ARBA" id="ARBA00023015"/>
    </source>
</evidence>
<comment type="similarity">
    <text evidence="1">Belongs to the LysR transcriptional regulatory family.</text>
</comment>
<evidence type="ECO:0000313" key="7">
    <source>
        <dbReference type="Proteomes" id="UP000245845"/>
    </source>
</evidence>
<organism evidence="6 7">
    <name type="scientific">Faecalicatena orotica</name>
    <dbReference type="NCBI Taxonomy" id="1544"/>
    <lineage>
        <taxon>Bacteria</taxon>
        <taxon>Bacillati</taxon>
        <taxon>Bacillota</taxon>
        <taxon>Clostridia</taxon>
        <taxon>Lachnospirales</taxon>
        <taxon>Lachnospiraceae</taxon>
        <taxon>Faecalicatena</taxon>
    </lineage>
</organism>
<evidence type="ECO:0000313" key="6">
    <source>
        <dbReference type="EMBL" id="PWJ28183.1"/>
    </source>
</evidence>
<dbReference type="PRINTS" id="PR00039">
    <property type="entry name" value="HTHLYSR"/>
</dbReference>
<dbReference type="Proteomes" id="UP000245845">
    <property type="component" value="Unassembled WGS sequence"/>
</dbReference>
<dbReference type="SUPFAM" id="SSF46785">
    <property type="entry name" value="Winged helix' DNA-binding domain"/>
    <property type="match status" value="1"/>
</dbReference>
<dbReference type="InterPro" id="IPR036388">
    <property type="entry name" value="WH-like_DNA-bd_sf"/>
</dbReference>
<dbReference type="Gene3D" id="1.10.10.10">
    <property type="entry name" value="Winged helix-like DNA-binding domain superfamily/Winged helix DNA-binding domain"/>
    <property type="match status" value="1"/>
</dbReference>
<dbReference type="PANTHER" id="PTHR30126:SF40">
    <property type="entry name" value="HTH-TYPE TRANSCRIPTIONAL REGULATOR GLTR"/>
    <property type="match status" value="1"/>
</dbReference>
<dbReference type="InterPro" id="IPR005119">
    <property type="entry name" value="LysR_subst-bd"/>
</dbReference>
<keyword evidence="7" id="KW-1185">Reference proteome</keyword>
<dbReference type="InterPro" id="IPR000847">
    <property type="entry name" value="LysR_HTH_N"/>
</dbReference>
<sequence>MEIRDLRYFVEIVDQKSMRKAAASLYISQPNLSRAVQGLEKEFGAPMLVRTNKGVEVTEIGEGFYYYAKSILKQVDEISMIRLQNEKYIESRISIAIGKLIMRDDMIFQFYETTRAERTEINITETTIEDVLDRVEKTEADIGIVTINNIQMSAFHKLTELKDLEIHEISQGPLYIQVGKENPYYNETSIDVEKMLPYSHISLPVDYFANLNNIIKIDGKIQIADFSKKIKMNNYHAIINMIKRTDSFIFGNKWQVEELRKGKINSLLLNHCEVTQKLFWIKRKREILSRQAEAFLKLFLECYGD</sequence>
<dbReference type="RefSeq" id="WP_109731998.1">
    <property type="nucleotide sequence ID" value="NZ_BAAACK010000009.1"/>
</dbReference>
<dbReference type="PROSITE" id="PS50931">
    <property type="entry name" value="HTH_LYSR"/>
    <property type="match status" value="1"/>
</dbReference>
<evidence type="ECO:0000256" key="1">
    <source>
        <dbReference type="ARBA" id="ARBA00009437"/>
    </source>
</evidence>
<dbReference type="Pfam" id="PF00126">
    <property type="entry name" value="HTH_1"/>
    <property type="match status" value="1"/>
</dbReference>
<keyword evidence="4" id="KW-0804">Transcription</keyword>
<accession>A0A2Y9BIB5</accession>
<dbReference type="Pfam" id="PF03466">
    <property type="entry name" value="LysR_substrate"/>
    <property type="match status" value="1"/>
</dbReference>
<proteinExistence type="inferred from homology"/>
<dbReference type="SUPFAM" id="SSF53850">
    <property type="entry name" value="Periplasmic binding protein-like II"/>
    <property type="match status" value="1"/>
</dbReference>
<evidence type="ECO:0000259" key="5">
    <source>
        <dbReference type="PROSITE" id="PS50931"/>
    </source>
</evidence>
<protein>
    <submittedName>
        <fullName evidence="6">DNA-binding transcriptional LysR family regulator</fullName>
    </submittedName>
</protein>
<dbReference type="OrthoDB" id="9785745at2"/>
<dbReference type="CDD" id="cd05466">
    <property type="entry name" value="PBP2_LTTR_substrate"/>
    <property type="match status" value="1"/>
</dbReference>
<name>A0A2Y9BIB5_9FIRM</name>
<dbReference type="GO" id="GO:0003700">
    <property type="term" value="F:DNA-binding transcription factor activity"/>
    <property type="evidence" value="ECO:0007669"/>
    <property type="project" value="InterPro"/>
</dbReference>
<gene>
    <name evidence="6" type="ORF">A8806_10961</name>
</gene>
<feature type="domain" description="HTH lysR-type" evidence="5">
    <location>
        <begin position="1"/>
        <end position="58"/>
    </location>
</feature>
<dbReference type="Gene3D" id="3.40.190.290">
    <property type="match status" value="1"/>
</dbReference>